<dbReference type="SMART" id="SM00116">
    <property type="entry name" value="CBS"/>
    <property type="match status" value="2"/>
</dbReference>
<dbReference type="PANTHER" id="PTHR43080">
    <property type="entry name" value="CBS DOMAIN-CONTAINING PROTEIN CBSX3, MITOCHONDRIAL"/>
    <property type="match status" value="1"/>
</dbReference>
<accession>W8P7I1</accession>
<dbReference type="AlphaFoldDB" id="W8P7I1"/>
<keyword evidence="5" id="KW-1185">Reference proteome</keyword>
<dbReference type="Proteomes" id="UP000019434">
    <property type="component" value="Chromosome"/>
</dbReference>
<dbReference type="RefSeq" id="WP_042692311.1">
    <property type="nucleotide sequence ID" value="NZ_CP007264.1"/>
</dbReference>
<dbReference type="Pfam" id="PF00571">
    <property type="entry name" value="CBS"/>
    <property type="match status" value="2"/>
</dbReference>
<feature type="domain" description="CBS" evidence="3">
    <location>
        <begin position="99"/>
        <end position="153"/>
    </location>
</feature>
<dbReference type="Gene3D" id="3.10.580.10">
    <property type="entry name" value="CBS-domain"/>
    <property type="match status" value="1"/>
</dbReference>
<dbReference type="OrthoDB" id="9280at2157"/>
<evidence type="ECO:0000256" key="2">
    <source>
        <dbReference type="PROSITE-ProRule" id="PRU00703"/>
    </source>
</evidence>
<keyword evidence="1 2" id="KW-0129">CBS domain</keyword>
<evidence type="ECO:0000313" key="5">
    <source>
        <dbReference type="Proteomes" id="UP000019434"/>
    </source>
</evidence>
<evidence type="ECO:0000313" key="4">
    <source>
        <dbReference type="EMBL" id="AHL23535.1"/>
    </source>
</evidence>
<protein>
    <submittedName>
        <fullName evidence="4">CBS domain protein</fullName>
    </submittedName>
</protein>
<dbReference type="SUPFAM" id="SSF54631">
    <property type="entry name" value="CBS-domain pair"/>
    <property type="match status" value="1"/>
</dbReference>
<dbReference type="STRING" id="195522.BD01_1933"/>
<proteinExistence type="predicted"/>
<dbReference type="PANTHER" id="PTHR43080:SF2">
    <property type="entry name" value="CBS DOMAIN-CONTAINING PROTEIN"/>
    <property type="match status" value="1"/>
</dbReference>
<dbReference type="HOGENOM" id="CLU_040681_10_0_2"/>
<dbReference type="CDD" id="cd02205">
    <property type="entry name" value="CBS_pair_SF"/>
    <property type="match status" value="1"/>
</dbReference>
<dbReference type="KEGG" id="tnu:BD01_1933"/>
<dbReference type="eggNOG" id="arCOG00606">
    <property type="taxonomic scope" value="Archaea"/>
</dbReference>
<name>W8P7I1_9EURY</name>
<sequence>MDEEKPKLNVIKLSKMPIRLAMEEKFLRLSPDDRVEDLIKGLEHRTCAVVTDESGKLLGFISVDEIINLLLPPSDYVLVGLDALREAHFDWDRPVKEIMNPRPITLSPDDKLGYALSMMLETGVRQFPVVEKKKVVGTFSAQSVIRLLRVFAR</sequence>
<organism evidence="4 5">
    <name type="scientific">Thermococcus nautili</name>
    <dbReference type="NCBI Taxonomy" id="195522"/>
    <lineage>
        <taxon>Archaea</taxon>
        <taxon>Methanobacteriati</taxon>
        <taxon>Methanobacteriota</taxon>
        <taxon>Thermococci</taxon>
        <taxon>Thermococcales</taxon>
        <taxon>Thermococcaceae</taxon>
        <taxon>Thermococcus</taxon>
    </lineage>
</organism>
<dbReference type="InterPro" id="IPR046342">
    <property type="entry name" value="CBS_dom_sf"/>
</dbReference>
<dbReference type="GeneID" id="24959348"/>
<evidence type="ECO:0000256" key="1">
    <source>
        <dbReference type="ARBA" id="ARBA00023122"/>
    </source>
</evidence>
<gene>
    <name evidence="4" type="ORF">BD01_1933</name>
</gene>
<dbReference type="PROSITE" id="PS51371">
    <property type="entry name" value="CBS"/>
    <property type="match status" value="1"/>
</dbReference>
<dbReference type="InterPro" id="IPR051257">
    <property type="entry name" value="Diverse_CBS-Domain"/>
</dbReference>
<evidence type="ECO:0000259" key="3">
    <source>
        <dbReference type="PROSITE" id="PS51371"/>
    </source>
</evidence>
<reference evidence="4 5" key="1">
    <citation type="submission" date="2014-02" db="EMBL/GenBank/DDBJ databases">
        <title>Genome Sequence of an Hyperthermophilic Archaeon, Thermococcus nautili 30-1, producing viral vesicles.</title>
        <authorList>
            <person name="Oberto J."/>
            <person name="Gaudin M."/>
            <person name="Cossu M."/>
            <person name="Gorlas A."/>
            <person name="Slesarev A."/>
            <person name="Marguet E."/>
            <person name="Forterre P."/>
        </authorList>
    </citation>
    <scope>NUCLEOTIDE SEQUENCE [LARGE SCALE GENOMIC DNA]</scope>
    <source>
        <strain evidence="4 5">30-1</strain>
    </source>
</reference>
<dbReference type="InterPro" id="IPR000644">
    <property type="entry name" value="CBS_dom"/>
</dbReference>
<dbReference type="EMBL" id="CP007264">
    <property type="protein sequence ID" value="AHL23535.1"/>
    <property type="molecule type" value="Genomic_DNA"/>
</dbReference>